<dbReference type="RefSeq" id="XP_064477017.1">
    <property type="nucleotide sequence ID" value="XM_064620947.1"/>
</dbReference>
<comment type="function">
    <text evidence="4">Chaperone protein which promotes assembly of the 20S proteasome as part of a heterodimer with PSMG1.</text>
</comment>
<keyword evidence="2 4" id="KW-0143">Chaperone</keyword>
<dbReference type="PIRSF" id="PIRSF010044">
    <property type="entry name" value="UCP010044"/>
    <property type="match status" value="1"/>
</dbReference>
<keyword evidence="5" id="KW-0647">Proteasome</keyword>
<dbReference type="SUPFAM" id="SSF159659">
    <property type="entry name" value="Cgl1923-like"/>
    <property type="match status" value="1"/>
</dbReference>
<dbReference type="GeneID" id="135390943"/>
<dbReference type="GO" id="GO:0043248">
    <property type="term" value="P:proteasome assembly"/>
    <property type="evidence" value="ECO:0007669"/>
    <property type="project" value="TreeGrafter"/>
</dbReference>
<dbReference type="EMBL" id="GGLE01003271">
    <property type="protein sequence ID" value="MBY07397.1"/>
    <property type="molecule type" value="Transcribed_RNA"/>
</dbReference>
<dbReference type="KEGG" id="oti:135390943"/>
<evidence type="ECO:0000313" key="5">
    <source>
        <dbReference type="EMBL" id="MBY07397.1"/>
    </source>
</evidence>
<dbReference type="GO" id="GO:0005634">
    <property type="term" value="C:nucleus"/>
    <property type="evidence" value="ECO:0007669"/>
    <property type="project" value="TreeGrafter"/>
</dbReference>
<dbReference type="InterPro" id="IPR038389">
    <property type="entry name" value="PSMG2_sf"/>
</dbReference>
<sequence length="261" mass="28894">MFVPLKAYKDHRWNEYTLIFPVVSVGNAAQLAVDLLLSSLPNELVGYIHSTALLPLVGGNPYRVGDNRLATACQVYVCHQSKLLIVQQRTPVSPNCRAEYRQFLTSWIKSENFKLVIMLSSCLSQFSSPSELSRYSVHYYCSPSVTDMVQDKLSSLCWKKLEKQDPVTNEISSDGVLLMPGSGITRSLLEKCVSDAIPVVLLLLYCSEGDNTPDAILLADRLNEWLHLCPVESSGGGQTGVWQTPVSWSMLFGSGPPTTIY</sequence>
<evidence type="ECO:0000256" key="4">
    <source>
        <dbReference type="PIRNR" id="PIRNR010044"/>
    </source>
</evidence>
<evidence type="ECO:0000256" key="2">
    <source>
        <dbReference type="ARBA" id="ARBA00023186"/>
    </source>
</evidence>
<dbReference type="PANTHER" id="PTHR12970:SF1">
    <property type="entry name" value="PROTEASOME ASSEMBLY CHAPERONE 2"/>
    <property type="match status" value="1"/>
</dbReference>
<comment type="subunit">
    <text evidence="4">Forms a heterodimer with PSMG1.</text>
</comment>
<dbReference type="Gene3D" id="3.40.50.10900">
    <property type="entry name" value="PAC-like subunit"/>
    <property type="match status" value="1"/>
</dbReference>
<evidence type="ECO:0000256" key="1">
    <source>
        <dbReference type="ARBA" id="ARBA00019186"/>
    </source>
</evidence>
<comment type="similarity">
    <text evidence="3 4">Belongs to the PSMG2 family.</text>
</comment>
<name>A0A2R5LDI5_9ACAR</name>
<dbReference type="InterPro" id="IPR016562">
    <property type="entry name" value="Proteasome_assmbl_chp_2_euk"/>
</dbReference>
<dbReference type="GO" id="GO:0000502">
    <property type="term" value="C:proteasome complex"/>
    <property type="evidence" value="ECO:0007669"/>
    <property type="project" value="UniProtKB-KW"/>
</dbReference>
<dbReference type="PANTHER" id="PTHR12970">
    <property type="entry name" value="PROTEASOME ASSEMBLY CHAPERONE 2"/>
    <property type="match status" value="1"/>
</dbReference>
<accession>A0A2R5LDI5</accession>
<organism evidence="5">
    <name type="scientific">Ornithodoros turicata</name>
    <dbReference type="NCBI Taxonomy" id="34597"/>
    <lineage>
        <taxon>Eukaryota</taxon>
        <taxon>Metazoa</taxon>
        <taxon>Ecdysozoa</taxon>
        <taxon>Arthropoda</taxon>
        <taxon>Chelicerata</taxon>
        <taxon>Arachnida</taxon>
        <taxon>Acari</taxon>
        <taxon>Parasitiformes</taxon>
        <taxon>Ixodida</taxon>
        <taxon>Ixodoidea</taxon>
        <taxon>Argasidae</taxon>
        <taxon>Ornithodorinae</taxon>
        <taxon>Ornithodoros</taxon>
    </lineage>
</organism>
<evidence type="ECO:0000256" key="3">
    <source>
        <dbReference type="ARBA" id="ARBA00025745"/>
    </source>
</evidence>
<dbReference type="Pfam" id="PF09754">
    <property type="entry name" value="PAC2"/>
    <property type="match status" value="1"/>
</dbReference>
<reference evidence="5" key="1">
    <citation type="submission" date="2018-03" db="EMBL/GenBank/DDBJ databases">
        <title>The relapsing fever spirochete Borrelia turicatae persists in the highly oxidative environment of its soft-bodied tick vector.</title>
        <authorList>
            <person name="Bourret T.J."/>
            <person name="Boyle W.K."/>
            <person name="Valenzuela J.G."/>
            <person name="Oliveira F."/>
            <person name="Lopez J.E."/>
        </authorList>
    </citation>
    <scope>NUCLEOTIDE SEQUENCE</scope>
    <source>
        <strain evidence="5">Kansas strain/isolate</strain>
        <tissue evidence="5">Salivary glands</tissue>
    </source>
</reference>
<protein>
    <recommendedName>
        <fullName evidence="1 4">Proteasome assembly chaperone 2</fullName>
    </recommendedName>
</protein>
<dbReference type="GO" id="GO:0005829">
    <property type="term" value="C:cytosol"/>
    <property type="evidence" value="ECO:0007669"/>
    <property type="project" value="TreeGrafter"/>
</dbReference>
<dbReference type="AlphaFoldDB" id="A0A2R5LDI5"/>
<proteinExistence type="inferred from homology"/>
<dbReference type="InterPro" id="IPR019151">
    <property type="entry name" value="Proteasome_assmbl_chaperone_2"/>
</dbReference>